<dbReference type="STRING" id="314278.NB231_16108"/>
<dbReference type="OrthoDB" id="332676at2"/>
<feature type="active site" description="Charge relay system" evidence="2">
    <location>
        <position position="154"/>
    </location>
</feature>
<dbReference type="PANTHER" id="PTHR10794:SF94">
    <property type="entry name" value="ESTERASE YHET-RELATED"/>
    <property type="match status" value="1"/>
</dbReference>
<organism evidence="4 5">
    <name type="scientific">Nitrococcus mobilis Nb-231</name>
    <dbReference type="NCBI Taxonomy" id="314278"/>
    <lineage>
        <taxon>Bacteria</taxon>
        <taxon>Pseudomonadati</taxon>
        <taxon>Pseudomonadota</taxon>
        <taxon>Gammaproteobacteria</taxon>
        <taxon>Chromatiales</taxon>
        <taxon>Ectothiorhodospiraceae</taxon>
        <taxon>Nitrococcus</taxon>
    </lineage>
</organism>
<comment type="caution">
    <text evidence="4">The sequence shown here is derived from an EMBL/GenBank/DDBJ whole genome shotgun (WGS) entry which is preliminary data.</text>
</comment>
<name>A4BM22_9GAMM</name>
<protein>
    <submittedName>
        <fullName evidence="4">Alpha/beta hydrolase fold protein</fullName>
    </submittedName>
</protein>
<dbReference type="PANTHER" id="PTHR10794">
    <property type="entry name" value="ABHYDROLASE DOMAIN-CONTAINING PROTEIN"/>
    <property type="match status" value="1"/>
</dbReference>
<comment type="similarity">
    <text evidence="1">Belongs to the AB hydrolase superfamily. AB hydrolase 4 family.</text>
</comment>
<accession>A4BM22</accession>
<proteinExistence type="inferred from homology"/>
<dbReference type="Pfam" id="PF00561">
    <property type="entry name" value="Abhydrolase_1"/>
    <property type="match status" value="1"/>
</dbReference>
<evidence type="ECO:0000313" key="5">
    <source>
        <dbReference type="Proteomes" id="UP000003374"/>
    </source>
</evidence>
<dbReference type="HOGENOM" id="CLU_032487_0_0_6"/>
<dbReference type="Proteomes" id="UP000003374">
    <property type="component" value="Unassembled WGS sequence"/>
</dbReference>
<dbReference type="GO" id="GO:0047372">
    <property type="term" value="F:monoacylglycerol lipase activity"/>
    <property type="evidence" value="ECO:0007669"/>
    <property type="project" value="TreeGrafter"/>
</dbReference>
<dbReference type="EMBL" id="AAOF01000001">
    <property type="protein sequence ID" value="EAR23360.1"/>
    <property type="molecule type" value="Genomic_DNA"/>
</dbReference>
<evidence type="ECO:0000313" key="4">
    <source>
        <dbReference type="EMBL" id="EAR23360.1"/>
    </source>
</evidence>
<dbReference type="InterPro" id="IPR000073">
    <property type="entry name" value="AB_hydrolase_1"/>
</dbReference>
<keyword evidence="4" id="KW-0378">Hydrolase</keyword>
<evidence type="ECO:0000256" key="2">
    <source>
        <dbReference type="PIRSR" id="PIRSR005211-1"/>
    </source>
</evidence>
<reference evidence="4 5" key="1">
    <citation type="submission" date="2006-02" db="EMBL/GenBank/DDBJ databases">
        <authorList>
            <person name="Waterbury J."/>
            <person name="Ferriera S."/>
            <person name="Johnson J."/>
            <person name="Kravitz S."/>
            <person name="Halpern A."/>
            <person name="Remington K."/>
            <person name="Beeson K."/>
            <person name="Tran B."/>
            <person name="Rogers Y.-H."/>
            <person name="Friedman R."/>
            <person name="Venter J.C."/>
        </authorList>
    </citation>
    <scope>NUCLEOTIDE SEQUENCE [LARGE SCALE GENOMIC DNA]</scope>
    <source>
        <strain evidence="4 5">Nb-231</strain>
    </source>
</reference>
<dbReference type="PIRSF" id="PIRSF005211">
    <property type="entry name" value="Ab_hydro_YheT"/>
    <property type="match status" value="1"/>
</dbReference>
<feature type="active site" description="Charge relay system" evidence="2">
    <location>
        <position position="307"/>
    </location>
</feature>
<dbReference type="SUPFAM" id="SSF53474">
    <property type="entry name" value="alpha/beta-Hydrolases"/>
    <property type="match status" value="1"/>
</dbReference>
<dbReference type="AlphaFoldDB" id="A4BM22"/>
<dbReference type="NCBIfam" id="NF008218">
    <property type="entry name" value="PRK10985.1"/>
    <property type="match status" value="1"/>
</dbReference>
<gene>
    <name evidence="4" type="ORF">NB231_16108</name>
</gene>
<feature type="active site" description="Charge relay system" evidence="2">
    <location>
        <position position="279"/>
    </location>
</feature>
<sequence length="339" mass="38054">MPDQKASEHAARIASDAECAIRFRPAWWLLGGNGQTLWPALVRRPPKLPVQWQWFVLPDQDCLNLAWGPRRDGALILILHGLGGCATAGYALGMLRVLSQHGLQGVIMEYRGAGSWPNRSDRFYHAGAWQDLQIVVQELRACCPNRPIGVVGFSLGGSILLNWLIADSKAPVDAAVAISVPFDLAACTDTLNRSFARVYQWDLLRRLKQRVRRKYANQDDAPISIRQLRTVRTLRAFDNHITAPLHGYIDAADYYRRCSCGPHLHAIRHATLIIHAHDDPFAPLPSIVLAQQLAPCVQLELTPSGGHVGFVQGRWPWYADYWLEQRIITYFLSIFKTVG</sequence>
<dbReference type="InterPro" id="IPR029058">
    <property type="entry name" value="AB_hydrolase_fold"/>
</dbReference>
<dbReference type="GO" id="GO:0034338">
    <property type="term" value="F:short-chain carboxylesterase activity"/>
    <property type="evidence" value="ECO:0007669"/>
    <property type="project" value="TreeGrafter"/>
</dbReference>
<feature type="domain" description="AB hydrolase-1" evidence="3">
    <location>
        <begin position="75"/>
        <end position="312"/>
    </location>
</feature>
<dbReference type="InterPro" id="IPR050960">
    <property type="entry name" value="AB_hydrolase_4_sf"/>
</dbReference>
<dbReference type="RefSeq" id="WP_005004561.1">
    <property type="nucleotide sequence ID" value="NZ_CH672427.1"/>
</dbReference>
<evidence type="ECO:0000256" key="1">
    <source>
        <dbReference type="ARBA" id="ARBA00010884"/>
    </source>
</evidence>
<dbReference type="Gene3D" id="3.40.50.1820">
    <property type="entry name" value="alpha/beta hydrolase"/>
    <property type="match status" value="1"/>
</dbReference>
<evidence type="ECO:0000259" key="3">
    <source>
        <dbReference type="Pfam" id="PF00561"/>
    </source>
</evidence>
<dbReference type="ESTHER" id="9gamm-a4bm22">
    <property type="family name" value="abh_upf0017"/>
</dbReference>
<dbReference type="InterPro" id="IPR012020">
    <property type="entry name" value="ABHD4"/>
</dbReference>
<keyword evidence="5" id="KW-1185">Reference proteome</keyword>
<dbReference type="eggNOG" id="COG0429">
    <property type="taxonomic scope" value="Bacteria"/>
</dbReference>